<reference evidence="1 2" key="1">
    <citation type="submission" date="2012-10" db="EMBL/GenBank/DDBJ databases">
        <authorList>
            <person name="Genoscope - CEA"/>
        </authorList>
    </citation>
    <scope>NUCLEOTIDE SEQUENCE [LARGE SCALE GENOMIC DNA]</scope>
    <source>
        <strain evidence="2">AM13 / DSM 14728</strain>
    </source>
</reference>
<keyword evidence="2" id="KW-1185">Reference proteome</keyword>
<dbReference type="KEGG" id="dhy:DESAM_10302"/>
<evidence type="ECO:0000313" key="1">
    <source>
        <dbReference type="EMBL" id="CCO22283.1"/>
    </source>
</evidence>
<evidence type="ECO:0000313" key="2">
    <source>
        <dbReference type="Proteomes" id="UP000010808"/>
    </source>
</evidence>
<protein>
    <submittedName>
        <fullName evidence="1">Uncharacterized protein</fullName>
    </submittedName>
</protein>
<dbReference type="AlphaFoldDB" id="L0R6F1"/>
<dbReference type="STRING" id="1121451.DESAM_10302"/>
<dbReference type="EMBL" id="FO203522">
    <property type="protein sequence ID" value="CCO22283.1"/>
    <property type="molecule type" value="Genomic_DNA"/>
</dbReference>
<proteinExistence type="predicted"/>
<gene>
    <name evidence="1" type="ORF">DESAM_10302</name>
</gene>
<sequence>MYTLDGCKTMNMNLRERWFQKLLHCTNLKDLDILNLQN</sequence>
<dbReference type="HOGENOM" id="CLU_3327191_0_0_7"/>
<name>L0R6F1_9BACT</name>
<accession>L0R6F1</accession>
<dbReference type="Proteomes" id="UP000010808">
    <property type="component" value="Chromosome"/>
</dbReference>
<organism evidence="1 2">
    <name type="scientific">Maridesulfovibrio hydrothermalis AM13 = DSM 14728</name>
    <dbReference type="NCBI Taxonomy" id="1121451"/>
    <lineage>
        <taxon>Bacteria</taxon>
        <taxon>Pseudomonadati</taxon>
        <taxon>Thermodesulfobacteriota</taxon>
        <taxon>Desulfovibrionia</taxon>
        <taxon>Desulfovibrionales</taxon>
        <taxon>Desulfovibrionaceae</taxon>
        <taxon>Maridesulfovibrio</taxon>
    </lineage>
</organism>